<accession>A0A9X1MP28</accession>
<keyword evidence="1" id="KW-0472">Membrane</keyword>
<keyword evidence="1" id="KW-0812">Transmembrane</keyword>
<gene>
    <name evidence="2" type="ORF">LOC68_17630</name>
</gene>
<dbReference type="Proteomes" id="UP001139103">
    <property type="component" value="Unassembled WGS sequence"/>
</dbReference>
<dbReference type="RefSeq" id="WP_230221162.1">
    <property type="nucleotide sequence ID" value="NZ_JAJKFT010000010.1"/>
</dbReference>
<keyword evidence="3" id="KW-1185">Reference proteome</keyword>
<keyword evidence="1" id="KW-1133">Transmembrane helix</keyword>
<protein>
    <submittedName>
        <fullName evidence="2">Uncharacterized protein</fullName>
    </submittedName>
</protein>
<proteinExistence type="predicted"/>
<comment type="caution">
    <text evidence="2">The sequence shown here is derived from an EMBL/GenBank/DDBJ whole genome shotgun (WGS) entry which is preliminary data.</text>
</comment>
<name>A0A9X1MP28_9BACT</name>
<evidence type="ECO:0000313" key="2">
    <source>
        <dbReference type="EMBL" id="MCC9630219.1"/>
    </source>
</evidence>
<evidence type="ECO:0000256" key="1">
    <source>
        <dbReference type="SAM" id="Phobius"/>
    </source>
</evidence>
<feature type="transmembrane region" description="Helical" evidence="1">
    <location>
        <begin position="12"/>
        <end position="33"/>
    </location>
</feature>
<dbReference type="AlphaFoldDB" id="A0A9X1MP28"/>
<reference evidence="2" key="1">
    <citation type="submission" date="2021-11" db="EMBL/GenBank/DDBJ databases">
        <title>Genome sequence.</title>
        <authorList>
            <person name="Sun Q."/>
        </authorList>
    </citation>
    <scope>NUCLEOTIDE SEQUENCE</scope>
    <source>
        <strain evidence="2">JC732</strain>
    </source>
</reference>
<organism evidence="2 3">
    <name type="scientific">Blastopirellula sediminis</name>
    <dbReference type="NCBI Taxonomy" id="2894196"/>
    <lineage>
        <taxon>Bacteria</taxon>
        <taxon>Pseudomonadati</taxon>
        <taxon>Planctomycetota</taxon>
        <taxon>Planctomycetia</taxon>
        <taxon>Pirellulales</taxon>
        <taxon>Pirellulaceae</taxon>
        <taxon>Blastopirellula</taxon>
    </lineage>
</organism>
<sequence>MDNATILFRVRWGIWLLTVAALVAGMVILVLAVQRTRRAAIISADKGRLYQISLAVSVTIDEGASPFADATPDDTWKRIVSRIGFLEQEEIIDLFAEPYDHTETRSDILAIRLPDDPLDDEPRYELICVEHASLFVPIEDPALLTADEFYQHSRQLLATDPAAARSFVVVQHEYPQSPQEMTLGEYVERLRPQTDQDRTRSSQTLR</sequence>
<dbReference type="EMBL" id="JAJKFT010000010">
    <property type="protein sequence ID" value="MCC9630219.1"/>
    <property type="molecule type" value="Genomic_DNA"/>
</dbReference>
<evidence type="ECO:0000313" key="3">
    <source>
        <dbReference type="Proteomes" id="UP001139103"/>
    </source>
</evidence>